<dbReference type="InterPro" id="IPR036388">
    <property type="entry name" value="WH-like_DNA-bd_sf"/>
</dbReference>
<keyword evidence="3" id="KW-0731">Sigma factor</keyword>
<evidence type="ECO:0000259" key="7">
    <source>
        <dbReference type="Pfam" id="PF04542"/>
    </source>
</evidence>
<dbReference type="InterPro" id="IPR013249">
    <property type="entry name" value="RNA_pol_sigma70_r4_t2"/>
</dbReference>
<dbReference type="NCBIfam" id="TIGR02983">
    <property type="entry name" value="SigE-fam_strep"/>
    <property type="match status" value="1"/>
</dbReference>
<dbReference type="Gene3D" id="1.10.10.10">
    <property type="entry name" value="Winged helix-like DNA-binding domain superfamily/Winged helix DNA-binding domain"/>
    <property type="match status" value="1"/>
</dbReference>
<reference evidence="9 10" key="1">
    <citation type="submission" date="2019-03" db="EMBL/GenBank/DDBJ databases">
        <title>Genomic Encyclopedia of Type Strains, Phase IV (KMG-IV): sequencing the most valuable type-strain genomes for metagenomic binning, comparative biology and taxonomic classification.</title>
        <authorList>
            <person name="Goeker M."/>
        </authorList>
    </citation>
    <scope>NUCLEOTIDE SEQUENCE [LARGE SCALE GENOMIC DNA]</scope>
    <source>
        <strain evidence="9 10">DSM 45361</strain>
    </source>
</reference>
<comment type="similarity">
    <text evidence="1">Belongs to the sigma-70 factor family. ECF subfamily.</text>
</comment>
<dbReference type="InterPro" id="IPR007627">
    <property type="entry name" value="RNA_pol_sigma70_r2"/>
</dbReference>
<keyword evidence="10" id="KW-1185">Reference proteome</keyword>
<name>A0A4R6SMD6_LABRH</name>
<dbReference type="PANTHER" id="PTHR43133:SF50">
    <property type="entry name" value="ECF RNA POLYMERASE SIGMA FACTOR SIGM"/>
    <property type="match status" value="1"/>
</dbReference>
<dbReference type="Pfam" id="PF08281">
    <property type="entry name" value="Sigma70_r4_2"/>
    <property type="match status" value="1"/>
</dbReference>
<evidence type="ECO:0000313" key="9">
    <source>
        <dbReference type="EMBL" id="TDQ05074.1"/>
    </source>
</evidence>
<dbReference type="InterPro" id="IPR014325">
    <property type="entry name" value="RNA_pol_sigma-E_actinobac"/>
</dbReference>
<dbReference type="Proteomes" id="UP000295444">
    <property type="component" value="Unassembled WGS sequence"/>
</dbReference>
<evidence type="ECO:0000256" key="1">
    <source>
        <dbReference type="ARBA" id="ARBA00010641"/>
    </source>
</evidence>
<evidence type="ECO:0000256" key="3">
    <source>
        <dbReference type="ARBA" id="ARBA00023082"/>
    </source>
</evidence>
<dbReference type="GO" id="GO:0006352">
    <property type="term" value="P:DNA-templated transcription initiation"/>
    <property type="evidence" value="ECO:0007669"/>
    <property type="project" value="InterPro"/>
</dbReference>
<dbReference type="Pfam" id="PF04542">
    <property type="entry name" value="Sigma70_r2"/>
    <property type="match status" value="1"/>
</dbReference>
<dbReference type="GO" id="GO:0016987">
    <property type="term" value="F:sigma factor activity"/>
    <property type="evidence" value="ECO:0007669"/>
    <property type="project" value="UniProtKB-KW"/>
</dbReference>
<proteinExistence type="inferred from homology"/>
<dbReference type="InterPro" id="IPR013325">
    <property type="entry name" value="RNA_pol_sigma_r2"/>
</dbReference>
<evidence type="ECO:0000256" key="2">
    <source>
        <dbReference type="ARBA" id="ARBA00023015"/>
    </source>
</evidence>
<evidence type="ECO:0000259" key="8">
    <source>
        <dbReference type="Pfam" id="PF08281"/>
    </source>
</evidence>
<gene>
    <name evidence="9" type="ORF">EV186_1011038</name>
</gene>
<evidence type="ECO:0000256" key="6">
    <source>
        <dbReference type="SAM" id="MobiDB-lite"/>
    </source>
</evidence>
<evidence type="ECO:0000313" key="10">
    <source>
        <dbReference type="Proteomes" id="UP000295444"/>
    </source>
</evidence>
<keyword evidence="4" id="KW-0238">DNA-binding</keyword>
<dbReference type="PANTHER" id="PTHR43133">
    <property type="entry name" value="RNA POLYMERASE ECF-TYPE SIGMA FACTO"/>
    <property type="match status" value="1"/>
</dbReference>
<dbReference type="InterPro" id="IPR013324">
    <property type="entry name" value="RNA_pol_sigma_r3/r4-like"/>
</dbReference>
<dbReference type="SUPFAM" id="SSF88659">
    <property type="entry name" value="Sigma3 and sigma4 domains of RNA polymerase sigma factors"/>
    <property type="match status" value="1"/>
</dbReference>
<comment type="caution">
    <text evidence="9">The sequence shown here is derived from an EMBL/GenBank/DDBJ whole genome shotgun (WGS) entry which is preliminary data.</text>
</comment>
<feature type="domain" description="RNA polymerase sigma-70 region 2" evidence="7">
    <location>
        <begin position="48"/>
        <end position="115"/>
    </location>
</feature>
<evidence type="ECO:0000256" key="4">
    <source>
        <dbReference type="ARBA" id="ARBA00023125"/>
    </source>
</evidence>
<keyword evidence="2" id="KW-0805">Transcription regulation</keyword>
<protein>
    <submittedName>
        <fullName evidence="9">RNA polymerase sigma-70 factor (Sigma-E family)</fullName>
    </submittedName>
</protein>
<evidence type="ECO:0000256" key="5">
    <source>
        <dbReference type="ARBA" id="ARBA00023163"/>
    </source>
</evidence>
<organism evidence="9 10">
    <name type="scientific">Labedaea rhizosphaerae</name>
    <dbReference type="NCBI Taxonomy" id="598644"/>
    <lineage>
        <taxon>Bacteria</taxon>
        <taxon>Bacillati</taxon>
        <taxon>Actinomycetota</taxon>
        <taxon>Actinomycetes</taxon>
        <taxon>Pseudonocardiales</taxon>
        <taxon>Pseudonocardiaceae</taxon>
        <taxon>Labedaea</taxon>
    </lineage>
</organism>
<keyword evidence="5" id="KW-0804">Transcription</keyword>
<dbReference type="InterPro" id="IPR039425">
    <property type="entry name" value="RNA_pol_sigma-70-like"/>
</dbReference>
<dbReference type="AlphaFoldDB" id="A0A4R6SMD6"/>
<dbReference type="InterPro" id="IPR014284">
    <property type="entry name" value="RNA_pol_sigma-70_dom"/>
</dbReference>
<dbReference type="SUPFAM" id="SSF88946">
    <property type="entry name" value="Sigma2 domain of RNA polymerase sigma factors"/>
    <property type="match status" value="1"/>
</dbReference>
<dbReference type="NCBIfam" id="TIGR02937">
    <property type="entry name" value="sigma70-ECF"/>
    <property type="match status" value="1"/>
</dbReference>
<feature type="region of interest" description="Disordered" evidence="6">
    <location>
        <begin position="1"/>
        <end position="28"/>
    </location>
</feature>
<feature type="domain" description="RNA polymerase sigma factor 70 region 4 type 2" evidence="8">
    <location>
        <begin position="138"/>
        <end position="189"/>
    </location>
</feature>
<dbReference type="Gene3D" id="1.10.1740.10">
    <property type="match status" value="1"/>
</dbReference>
<dbReference type="EMBL" id="SNXZ01000001">
    <property type="protein sequence ID" value="TDQ05074.1"/>
    <property type="molecule type" value="Genomic_DNA"/>
</dbReference>
<accession>A0A4R6SMD6</accession>
<dbReference type="GO" id="GO:0003677">
    <property type="term" value="F:DNA binding"/>
    <property type="evidence" value="ECO:0007669"/>
    <property type="project" value="UniProtKB-KW"/>
</dbReference>
<dbReference type="CDD" id="cd06171">
    <property type="entry name" value="Sigma70_r4"/>
    <property type="match status" value="1"/>
</dbReference>
<sequence length="198" mass="21094">MVTGMTDTTGLAAVPPPRADAPRVAGTHPARGAVGDCLGEAGEFGEFVRAALPGLLRYGHALAGNPHDAADLVQSVLEKVGVRWHTLSRKADDPIAYIRKAMANAHVSRWRRTRKESLVAEPPDGDPATPVYAVENEPLWRALRALPTRQRAVIVLRYYDGLSEAEIAATLGVSQGTVKSQASKAMASLRLRLGQAGS</sequence>